<sequence>MLPWDETEPGGEVPAALESMKVRCKGEDRAGGHRANSGNGAEPAHLGVRCRRLAKLEAQLIDLFGEQPNLVQIKPVNLPNSVRQINGLIGQHACNRTEIGRALGNDYSELRQMTAQCIDELGTLAHKTLMGPKRHRSCLMLGALDRNLVYVRAQRGPRDRGRIGCVILLTFDERLHVNRRDQPHVVVAILSKPAPEMAGGAGFHSNDARRLLA</sequence>
<proteinExistence type="predicted"/>
<keyword evidence="2" id="KW-1185">Reference proteome</keyword>
<protein>
    <submittedName>
        <fullName evidence="1">Uncharacterized protein</fullName>
    </submittedName>
</protein>
<accession>A0A1S7TTE6</accession>
<reference evidence="1" key="1">
    <citation type="submission" date="2016-01" db="EMBL/GenBank/DDBJ databases">
        <authorList>
            <person name="Regsiter A."/>
            <person name="william w."/>
        </authorList>
    </citation>
    <scope>NUCLEOTIDE SEQUENCE</scope>
    <source>
        <strain evidence="1">NCPPB 1641</strain>
    </source>
</reference>
<gene>
    <name evidence="1" type="ORF">AGR7A_Lc10262</name>
</gene>
<evidence type="ECO:0000313" key="1">
    <source>
        <dbReference type="EMBL" id="CVI57567.1"/>
    </source>
</evidence>
<name>A0A1S7TTE6_9HYPH</name>
<dbReference type="Proteomes" id="UP000192140">
    <property type="component" value="Unassembled WGS sequence"/>
</dbReference>
<evidence type="ECO:0000313" key="2">
    <source>
        <dbReference type="Proteomes" id="UP000192140"/>
    </source>
</evidence>
<comment type="caution">
    <text evidence="1">The sequence shown here is derived from an EMBL/GenBank/DDBJ whole genome shotgun (WGS) entry which is preliminary data.</text>
</comment>
<dbReference type="EMBL" id="FCNP01000030">
    <property type="protein sequence ID" value="CVI57567.1"/>
    <property type="molecule type" value="Genomic_DNA"/>
</dbReference>
<dbReference type="AlphaFoldDB" id="A0A1S7TTE6"/>
<organism evidence="1 2">
    <name type="scientific">Agrobacterium deltaense NCPPB 1641</name>
    <dbReference type="NCBI Taxonomy" id="1183425"/>
    <lineage>
        <taxon>Bacteria</taxon>
        <taxon>Pseudomonadati</taxon>
        <taxon>Pseudomonadota</taxon>
        <taxon>Alphaproteobacteria</taxon>
        <taxon>Hyphomicrobiales</taxon>
        <taxon>Rhizobiaceae</taxon>
        <taxon>Rhizobium/Agrobacterium group</taxon>
        <taxon>Agrobacterium</taxon>
    </lineage>
</organism>